<sequence>MRRIQQSNPNQRKTCGGVPISQLNLLEQQTPTGVFIHLSHPVCISSFVGCVRVDGRAARMRHVSRTRKGRVSLVSAFFFSVNVLTISFLSFIFSPSLLPSQPLSTLLLPSLPQSLSLKVSQTASPSPSHPLPQSPNTSSSTLHPTAAPLPPRPPSPALPRPAFLLRLPSSPLLFPETTPSQAHSSCCAVSSGTHCAEETPCAATSSIPPHPSRRSPRCPRQAAHASSKLAIASKAWKY</sequence>
<dbReference type="EMBL" id="JARBJD010000069">
    <property type="protein sequence ID" value="KAK2955213.1"/>
    <property type="molecule type" value="Genomic_DNA"/>
</dbReference>
<gene>
    <name evidence="3" type="ORF">BLNAU_9765</name>
</gene>
<organism evidence="3 4">
    <name type="scientific">Blattamonas nauphoetae</name>
    <dbReference type="NCBI Taxonomy" id="2049346"/>
    <lineage>
        <taxon>Eukaryota</taxon>
        <taxon>Metamonada</taxon>
        <taxon>Preaxostyla</taxon>
        <taxon>Oxymonadida</taxon>
        <taxon>Blattamonas</taxon>
    </lineage>
</organism>
<keyword evidence="2" id="KW-1133">Transmembrane helix</keyword>
<accession>A0ABQ9XUQ4</accession>
<feature type="transmembrane region" description="Helical" evidence="2">
    <location>
        <begin position="71"/>
        <end position="93"/>
    </location>
</feature>
<evidence type="ECO:0000313" key="3">
    <source>
        <dbReference type="EMBL" id="KAK2955213.1"/>
    </source>
</evidence>
<keyword evidence="2" id="KW-0472">Membrane</keyword>
<feature type="region of interest" description="Disordered" evidence="1">
    <location>
        <begin position="202"/>
        <end position="225"/>
    </location>
</feature>
<comment type="caution">
    <text evidence="3">The sequence shown here is derived from an EMBL/GenBank/DDBJ whole genome shotgun (WGS) entry which is preliminary data.</text>
</comment>
<dbReference type="Proteomes" id="UP001281761">
    <property type="component" value="Unassembled WGS sequence"/>
</dbReference>
<keyword evidence="2" id="KW-0812">Transmembrane</keyword>
<evidence type="ECO:0000256" key="1">
    <source>
        <dbReference type="SAM" id="MobiDB-lite"/>
    </source>
</evidence>
<feature type="region of interest" description="Disordered" evidence="1">
    <location>
        <begin position="119"/>
        <end position="161"/>
    </location>
</feature>
<reference evidence="3 4" key="1">
    <citation type="journal article" date="2022" name="bioRxiv">
        <title>Genomics of Preaxostyla Flagellates Illuminates Evolutionary Transitions and the Path Towards Mitochondrial Loss.</title>
        <authorList>
            <person name="Novak L.V.F."/>
            <person name="Treitli S.C."/>
            <person name="Pyrih J."/>
            <person name="Halakuc P."/>
            <person name="Pipaliya S.V."/>
            <person name="Vacek V."/>
            <person name="Brzon O."/>
            <person name="Soukal P."/>
            <person name="Eme L."/>
            <person name="Dacks J.B."/>
            <person name="Karnkowska A."/>
            <person name="Elias M."/>
            <person name="Hampl V."/>
        </authorList>
    </citation>
    <scope>NUCLEOTIDE SEQUENCE [LARGE SCALE GENOMIC DNA]</scope>
    <source>
        <strain evidence="3">NAU3</strain>
        <tissue evidence="3">Gut</tissue>
    </source>
</reference>
<protein>
    <submittedName>
        <fullName evidence="3">Uncharacterized protein</fullName>
    </submittedName>
</protein>
<evidence type="ECO:0000313" key="4">
    <source>
        <dbReference type="Proteomes" id="UP001281761"/>
    </source>
</evidence>
<proteinExistence type="predicted"/>
<feature type="compositionally biased region" description="Pro residues" evidence="1">
    <location>
        <begin position="147"/>
        <end position="159"/>
    </location>
</feature>
<name>A0ABQ9XUQ4_9EUKA</name>
<keyword evidence="4" id="KW-1185">Reference proteome</keyword>
<evidence type="ECO:0000256" key="2">
    <source>
        <dbReference type="SAM" id="Phobius"/>
    </source>
</evidence>